<dbReference type="InterPro" id="IPR052931">
    <property type="entry name" value="Prophage_regulatory_activator"/>
</dbReference>
<keyword evidence="2" id="KW-1185">Reference proteome</keyword>
<gene>
    <name evidence="1" type="ORF">FAZ98_12460</name>
</gene>
<dbReference type="InterPro" id="IPR009061">
    <property type="entry name" value="DNA-bd_dom_put_sf"/>
</dbReference>
<evidence type="ECO:0000313" key="2">
    <source>
        <dbReference type="Proteomes" id="UP000433577"/>
    </source>
</evidence>
<dbReference type="KEGG" id="pacs:FAZ98_12460"/>
<name>A0A7Z2GJ86_9BURK</name>
<proteinExistence type="predicted"/>
<dbReference type="RefSeq" id="WP_158951500.1">
    <property type="nucleotide sequence ID" value="NZ_CP046913.1"/>
</dbReference>
<dbReference type="PANTHER" id="PTHR36154">
    <property type="entry name" value="DNA-BINDING TRANSCRIPTIONAL ACTIVATOR ALPA"/>
    <property type="match status" value="1"/>
</dbReference>
<evidence type="ECO:0000313" key="1">
    <source>
        <dbReference type="EMBL" id="QGZ62474.1"/>
    </source>
</evidence>
<dbReference type="OrthoDB" id="9182156at2"/>
<organism evidence="1 2">
    <name type="scientific">Paraburkholderia acidisoli</name>
    <dbReference type="NCBI Taxonomy" id="2571748"/>
    <lineage>
        <taxon>Bacteria</taxon>
        <taxon>Pseudomonadati</taxon>
        <taxon>Pseudomonadota</taxon>
        <taxon>Betaproteobacteria</taxon>
        <taxon>Burkholderiales</taxon>
        <taxon>Burkholderiaceae</taxon>
        <taxon>Paraburkholderia</taxon>
    </lineage>
</organism>
<dbReference type="Proteomes" id="UP000433577">
    <property type="component" value="Chromosome 1"/>
</dbReference>
<dbReference type="SUPFAM" id="SSF46955">
    <property type="entry name" value="Putative DNA-binding domain"/>
    <property type="match status" value="1"/>
</dbReference>
<dbReference type="Gene3D" id="1.10.238.160">
    <property type="match status" value="1"/>
</dbReference>
<protein>
    <submittedName>
        <fullName evidence="1">AlpA family phage regulatory protein</fullName>
    </submittedName>
</protein>
<dbReference type="AlphaFoldDB" id="A0A7Z2GJ86"/>
<dbReference type="Pfam" id="PF05930">
    <property type="entry name" value="Phage_AlpA"/>
    <property type="match status" value="1"/>
</dbReference>
<accession>A0A7Z2GJ86</accession>
<reference evidence="1 2" key="1">
    <citation type="submission" date="2019-12" db="EMBL/GenBank/DDBJ databases">
        <title>Paraburkholderia acidiphila 7Q-K02 sp. nov and Paraburkholderia acidisoli DHF22 sp. nov., two strains isolated from forest soil.</title>
        <authorList>
            <person name="Gao Z."/>
            <person name="Qiu L."/>
        </authorList>
    </citation>
    <scope>NUCLEOTIDE SEQUENCE [LARGE SCALE GENOMIC DNA]</scope>
    <source>
        <strain evidence="1 2">DHF22</strain>
    </source>
</reference>
<dbReference type="EMBL" id="CP046913">
    <property type="protein sequence ID" value="QGZ62474.1"/>
    <property type="molecule type" value="Genomic_DNA"/>
</dbReference>
<dbReference type="InterPro" id="IPR010260">
    <property type="entry name" value="AlpA"/>
</dbReference>
<sequence length="66" mass="7356">MTQPSAERLLRLPIVMARVGLSRATVYRLVKDGCFPGPVRIGVRAVAWRASEIDAWMESRPPYAGE</sequence>
<dbReference type="PANTHER" id="PTHR36154:SF1">
    <property type="entry name" value="DNA-BINDING TRANSCRIPTIONAL ACTIVATOR ALPA"/>
    <property type="match status" value="1"/>
</dbReference>